<dbReference type="InterPro" id="IPR036679">
    <property type="entry name" value="FlgN-like_sf"/>
</dbReference>
<gene>
    <name evidence="4" type="ORF">C7H79_08610</name>
</gene>
<keyword evidence="4" id="KW-0969">Cilium</keyword>
<evidence type="ECO:0000256" key="3">
    <source>
        <dbReference type="ARBA" id="ARBA00022795"/>
    </source>
</evidence>
<comment type="caution">
    <text evidence="4">The sequence shown here is derived from an EMBL/GenBank/DDBJ whole genome shotgun (WGS) entry which is preliminary data.</text>
</comment>
<keyword evidence="5" id="KW-1185">Reference proteome</keyword>
<comment type="similarity">
    <text evidence="2">Belongs to the FlgN family.</text>
</comment>
<proteinExistence type="inferred from homology"/>
<dbReference type="Proteomes" id="UP000241912">
    <property type="component" value="Unassembled WGS sequence"/>
</dbReference>
<evidence type="ECO:0000313" key="4">
    <source>
        <dbReference type="EMBL" id="PSJ17345.1"/>
    </source>
</evidence>
<dbReference type="OrthoDB" id="8546556at2"/>
<name>A0A2P7NV94_9PROT</name>
<dbReference type="EMBL" id="PXXU01000022">
    <property type="protein sequence ID" value="PSJ17345.1"/>
    <property type="molecule type" value="Genomic_DNA"/>
</dbReference>
<evidence type="ECO:0000256" key="1">
    <source>
        <dbReference type="ARBA" id="ARBA00002397"/>
    </source>
</evidence>
<dbReference type="RefSeq" id="WP_106706880.1">
    <property type="nucleotide sequence ID" value="NZ_PXXU01000022.1"/>
</dbReference>
<accession>A0A2P7NV94</accession>
<dbReference type="GO" id="GO:0044780">
    <property type="term" value="P:bacterial-type flagellum assembly"/>
    <property type="evidence" value="ECO:0007669"/>
    <property type="project" value="InterPro"/>
</dbReference>
<dbReference type="SUPFAM" id="SSF140566">
    <property type="entry name" value="FlgN-like"/>
    <property type="match status" value="1"/>
</dbReference>
<dbReference type="InterPro" id="IPR007809">
    <property type="entry name" value="FlgN-like"/>
</dbReference>
<keyword evidence="4" id="KW-0282">Flagellum</keyword>
<evidence type="ECO:0000256" key="2">
    <source>
        <dbReference type="ARBA" id="ARBA00007703"/>
    </source>
</evidence>
<reference evidence="4 5" key="1">
    <citation type="submission" date="2018-03" db="EMBL/GenBank/DDBJ databases">
        <title>Draft genome of Nitrosomonas supralitoralis APG5.</title>
        <authorList>
            <person name="Urakawa H."/>
            <person name="Lopez J.V."/>
        </authorList>
    </citation>
    <scope>NUCLEOTIDE SEQUENCE [LARGE SCALE GENOMIC DNA]</scope>
    <source>
        <strain evidence="4 5">APG5</strain>
    </source>
</reference>
<dbReference type="Pfam" id="PF05130">
    <property type="entry name" value="FlgN"/>
    <property type="match status" value="1"/>
</dbReference>
<dbReference type="AlphaFoldDB" id="A0A2P7NV94"/>
<keyword evidence="4" id="KW-0966">Cell projection</keyword>
<protein>
    <submittedName>
        <fullName evidence="4">Flagellar protein FlgN</fullName>
    </submittedName>
</protein>
<keyword evidence="3" id="KW-1005">Bacterial flagellum biogenesis</keyword>
<dbReference type="Gene3D" id="1.20.58.300">
    <property type="entry name" value="FlgN-like"/>
    <property type="match status" value="1"/>
</dbReference>
<evidence type="ECO:0000313" key="5">
    <source>
        <dbReference type="Proteomes" id="UP000241912"/>
    </source>
</evidence>
<comment type="function">
    <text evidence="1">Required for the efficient initiation of filament assembly.</text>
</comment>
<organism evidence="4 5">
    <name type="scientific">Nitrosomonas supralitoralis</name>
    <dbReference type="NCBI Taxonomy" id="2116706"/>
    <lineage>
        <taxon>Bacteria</taxon>
        <taxon>Pseudomonadati</taxon>
        <taxon>Pseudomonadota</taxon>
        <taxon>Betaproteobacteria</taxon>
        <taxon>Nitrosomonadales</taxon>
        <taxon>Nitrosomonadaceae</taxon>
        <taxon>Nitrosomonas</taxon>
    </lineage>
</organism>
<sequence length="154" mass="17566">MPLQQNIASFMEELEAERNALHIFVEILKKEESALIQGKLEEIDYLASDKTKLIHELIQRDDRRNVFFQKLGLSLEKKSINSWLNELTEQNSNLHEVKALWNELLDLAKTAQQFTHSNGLIISNLLQHNLRSFAALHGAAGNVALYGPKGQTYI</sequence>